<dbReference type="GO" id="GO:0016874">
    <property type="term" value="F:ligase activity"/>
    <property type="evidence" value="ECO:0007669"/>
    <property type="project" value="UniProtKB-KW"/>
</dbReference>
<dbReference type="PANTHER" id="PTHR36039:SF2">
    <property type="entry name" value="RNA LIGASE_CYCLIC NUCLEOTIDE PHOSPHODIESTERASE FAMILY PROTEIN"/>
    <property type="match status" value="1"/>
</dbReference>
<dbReference type="InterPro" id="IPR009097">
    <property type="entry name" value="Cyclic_Pdiesterase"/>
</dbReference>
<dbReference type="PANTHER" id="PTHR36039">
    <property type="match status" value="1"/>
</dbReference>
<keyword evidence="2" id="KW-1185">Reference proteome</keyword>
<keyword evidence="1" id="KW-0436">Ligase</keyword>
<reference evidence="2" key="1">
    <citation type="journal article" date="2019" name="Int. J. Syst. Evol. Microbiol.">
        <title>The Global Catalogue of Microorganisms (GCM) 10K type strain sequencing project: providing services to taxonomists for standard genome sequencing and annotation.</title>
        <authorList>
            <consortium name="The Broad Institute Genomics Platform"/>
            <consortium name="The Broad Institute Genome Sequencing Center for Infectious Disease"/>
            <person name="Wu L."/>
            <person name="Ma J."/>
        </authorList>
    </citation>
    <scope>NUCLEOTIDE SEQUENCE [LARGE SCALE GENOMIC DNA]</scope>
    <source>
        <strain evidence="2">NCAIM B.01391</strain>
    </source>
</reference>
<accession>A0ABW0IKU7</accession>
<dbReference type="Proteomes" id="UP001596053">
    <property type="component" value="Unassembled WGS sequence"/>
</dbReference>
<dbReference type="Pfam" id="PF13563">
    <property type="entry name" value="2_5_RNA_ligase2"/>
    <property type="match status" value="1"/>
</dbReference>
<sequence length="179" mass="20145">MLGITLSASSLAQPFWDQVDEASVLEGTPSIRALGYRPHLTLTRYSTIEPSVLRKGMEVFDRQAAISLYFDRVDFFDHDPLVLWLAPRQDQRLLDLHRRLHAALGPKALPCDPHYAPEQWRPHLTLAMAIPASKRPDALQLVSRSLDAFELTFDSVDCVSWPPVQVLHRLALAGRAGSR</sequence>
<comment type="caution">
    <text evidence="1">The sequence shown here is derived from an EMBL/GenBank/DDBJ whole genome shotgun (WGS) entry which is preliminary data.</text>
</comment>
<protein>
    <submittedName>
        <fullName evidence="1">2'-5' RNA ligase family protein</fullName>
    </submittedName>
</protein>
<dbReference type="EMBL" id="JBHSLW010000005">
    <property type="protein sequence ID" value="MFC5418677.1"/>
    <property type="molecule type" value="Genomic_DNA"/>
</dbReference>
<dbReference type="Gene3D" id="3.90.1140.10">
    <property type="entry name" value="Cyclic phosphodiesterase"/>
    <property type="match status" value="1"/>
</dbReference>
<name>A0ABW0IKU7_9HYPH</name>
<evidence type="ECO:0000313" key="1">
    <source>
        <dbReference type="EMBL" id="MFC5418677.1"/>
    </source>
</evidence>
<dbReference type="SUPFAM" id="SSF55144">
    <property type="entry name" value="LigT-like"/>
    <property type="match status" value="1"/>
</dbReference>
<dbReference type="RefSeq" id="WP_377795982.1">
    <property type="nucleotide sequence ID" value="NZ_JBHSLW010000005.1"/>
</dbReference>
<evidence type="ECO:0000313" key="2">
    <source>
        <dbReference type="Proteomes" id="UP001596053"/>
    </source>
</evidence>
<proteinExistence type="predicted"/>
<organism evidence="1 2">
    <name type="scientific">Bosea eneae</name>
    <dbReference type="NCBI Taxonomy" id="151454"/>
    <lineage>
        <taxon>Bacteria</taxon>
        <taxon>Pseudomonadati</taxon>
        <taxon>Pseudomonadota</taxon>
        <taxon>Alphaproteobacteria</taxon>
        <taxon>Hyphomicrobiales</taxon>
        <taxon>Boseaceae</taxon>
        <taxon>Bosea</taxon>
    </lineage>
</organism>
<gene>
    <name evidence="1" type="ORF">ACFPOB_03765</name>
</gene>